<dbReference type="CDD" id="cd20404">
    <property type="entry name" value="Tudor_Agenet_AtEML-like"/>
    <property type="match status" value="2"/>
</dbReference>
<evidence type="ECO:0000259" key="13">
    <source>
        <dbReference type="PROSITE" id="PS50280"/>
    </source>
</evidence>
<dbReference type="Gene3D" id="3.10.390.10">
    <property type="entry name" value="SAND domain-like"/>
    <property type="match status" value="2"/>
</dbReference>
<evidence type="ECO:0000259" key="14">
    <source>
        <dbReference type="PROSITE" id="PS50868"/>
    </source>
</evidence>
<dbReference type="SUPFAM" id="SSF82199">
    <property type="entry name" value="SET domain"/>
    <property type="match status" value="1"/>
</dbReference>
<feature type="region of interest" description="Disordered" evidence="11">
    <location>
        <begin position="880"/>
        <end position="930"/>
    </location>
</feature>
<dbReference type="InterPro" id="IPR050701">
    <property type="entry name" value="Histone_Mod_Regulator"/>
</dbReference>
<dbReference type="InterPro" id="IPR034732">
    <property type="entry name" value="EPHD"/>
</dbReference>
<organism evidence="16">
    <name type="scientific">Picocystis salinarum</name>
    <dbReference type="NCBI Taxonomy" id="88271"/>
    <lineage>
        <taxon>Eukaryota</taxon>
        <taxon>Viridiplantae</taxon>
        <taxon>Chlorophyta</taxon>
        <taxon>Picocystophyceae</taxon>
        <taxon>Picocystales</taxon>
        <taxon>Picocystaceae</taxon>
        <taxon>Picocystis</taxon>
    </lineage>
</organism>
<sequence length="2268" mass="249088">METTTDDGEPIRHAPPSIASPPPPRQDEDGTTRGNDRERTMATNHDRGDDVEPSKRHDPRVWVGYGSKKQKTHWPAAVVLPENVPIPLQEHAKPGKVCVMFYGPPKNKSHVREYGWYKPKGLLPFQDNLQRFQEQKASKTNAACLKLAIQEAVRDNERVDDGHPSTGSLPVDSPSIPAAAIPPPPPFPPVEPPAKAAAWIEAALKGTLAAVKSEPAPCNGGATLDGVSGDDGMHRGPSGVKVSPRCKEAVRHDGTRSVSCSYSGGNGAEASTSQRLGVLEQYQAMVPRKHLSLNSIVGSLAGNGIDSAEPCKALGTLCESCERVPRKGKSKYCTTCQRARKAGRVCCGCDRTYEPEDDNMIQCDVCDKWVHNGCCALAREIMSLPPDVRETAHYTCARCDHRAKDSKLLLGPKNKKRFEKSGRVAPSVQRVSVAVPVDGRRSSKLSGLESTPSPRPPAEGPCRVCAKHCVHGTPDVISCSECLQLVHGACTGLGTRSRPFVAGSIGAETYLCPCCVKAIGTLKRKAEDKQDDDVLLKRRCLQSQHGKETYRQQTKKRRGEKRKARADAPAVIGGIKSSDRKASKSKLKSELNCRICGRGQFTGYKVMVRCDGCHGHVHSKCDEHAKTVLKRRKKKSRKERYYCPECIACQVPTLKRKASTKCKEEQTTDPSPKARKRKKPKQRVLPLSKKKSLPSEDQASLKQAPSGSGQSKLAPKVAKSSSDAPSKKDIENAEKERGRLDHKPDGAPTLLSSKVAFLPGKKTFDLKTALNFGAPRPPLKHKSKYSILADLKGLPSAKEAKMQWEALTDEDLQRVKDAEARDLREHERLHAEYLQEMEVWKEASIMTGMLPFTSANGTLKGGDLLLVLEQALLEYVKKNKDHTAPSTSLTPACHGASKGTDPSFSGSELGGKTGKAPLKKKEPQEAGKDVPEQVPVTCGQLSGILLTGSMRIISDGKEMSAREFEVLAGLGAAKKWKFSIKTTDGKKVGDLLVRLGLSTPPQQRGSRIAPVPLSMTDTGSKFAPPSVYAPWHETSVPSFSPIAAHWAGDRCAVCQEDREYDVDQLVSCDDCRVTVHQSCYGIARAPGPDETWLCEACVHYRRMGRAARKVEQLLEQIHSDSGSTKRLQAEKFMDEQAENSSSASQTAVDKSWRNLERLSWKRLGSIIDYATPLVRMVSDETRTLFANAFKAQAGLLLRRPQCCLCPVSGGALKRTEVPGVWAHWSCGMYIAENYIENIARMEPICGIKSIAKDRWDLPCTLCRKRVGAKIQCASACYTSYHTTCARMSGQRFEAKTSNSKDPDAPLRLLSYCRKHGGTNLLNATPVRVEKESAHGLGWAAIAEDVGAKLHAMVLESTKVLAGFRTTAGAARCQPVDEEWQRESHGTGVASVSGDKAFWLPKITSPAPKQMKQKGGTGAKNLRSAHADRTPAKPDKALPRLPEGVLEVVPVCCLNMAGVLLVRACQIKTGGGSIMSPSDFERLAGAGRAKKWRNSLKVGRFDEKSAAIVEDVYACMDGDPDPEPSIEGHHVVSLYEQISSDSVLFSDGPDVNIGDYLGQRGLQAKLHADFKADWTRREYWILLELGLLEEALGRHEDLVDSGTCSDPGSNGQVPNGGLVSVSICVNPSHWVNRQLVNVTLSIVSPCKDRSIDNTPTDILLTSPEQEVAEDAGYQVNGDSLPNHISAIAEPEERLDDVCTDVQTEGTMSPALLVRQEPQSNGDMHESGPGYDANLSLNSTIATIDPEAHADAGCVLPSTDVLLRGNLEVGRYLRVYWSEDDEWFAGRILAYLEKENEYQIEYELDGEVEQLDLSQEKYEWLSNLSPGKGNDLIGWKVAVYWHDDNCTYDGVVVDYHENVDMHTVYYDDGDVEQICLGAEAVQFVEKVGVTENVRIAVQEKDKCYGGFNGLNVIQVKCGERIGKFDAILQRITCDGQDFSPVDFETYSGNQDPRGWKYSIKVRSNDSRLSTTIGEWLEQHFSKKKPDDALDARFGVLAHSQENKLDAERGGVQEHNVGYKAGGNTAANQPGLFGEPAVPKPKEQKQQAAGKRFGKRLYVYALEQLPRGLGSHFPEQLPPSKLWPSEAWALKSASENLLSSVQNKDQEHLVHGRPLMLLKQKLEYLAQTEMCRVAFGKSGIHGWGLIARTPIKKDDMVIEYRGVVIRSVLADLHESRHRKARKDCYLFSVDSGIVVDATDCGSPSRFINHCCNPSLYTRVLEVDSIGRLVFFARKNIKVGEELTFDYRFEKEDEESKIPCYCGAPNCRGTMN</sequence>
<feature type="compositionally biased region" description="Polar residues" evidence="11">
    <location>
        <begin position="695"/>
        <end position="711"/>
    </location>
</feature>
<name>A0A7S3UA97_9CHLO</name>
<dbReference type="InterPro" id="IPR003616">
    <property type="entry name" value="Post-SET_dom"/>
</dbReference>
<evidence type="ECO:0000259" key="12">
    <source>
        <dbReference type="PROSITE" id="PS50016"/>
    </source>
</evidence>
<keyword evidence="2" id="KW-0808">Transferase</keyword>
<dbReference type="SUPFAM" id="SSF57903">
    <property type="entry name" value="FYVE/PHD zinc finger"/>
    <property type="match status" value="4"/>
</dbReference>
<dbReference type="InterPro" id="IPR011011">
    <property type="entry name" value="Znf_FYVE_PHD"/>
</dbReference>
<dbReference type="InterPro" id="IPR000313">
    <property type="entry name" value="PWWP_dom"/>
</dbReference>
<dbReference type="CDD" id="cd10518">
    <property type="entry name" value="SET_SETD1-like"/>
    <property type="match status" value="1"/>
</dbReference>
<dbReference type="Pfam" id="PF00856">
    <property type="entry name" value="SET"/>
    <property type="match status" value="1"/>
</dbReference>
<feature type="domain" description="PHD-type" evidence="12">
    <location>
        <begin position="330"/>
        <end position="402"/>
    </location>
</feature>
<dbReference type="Gene3D" id="3.30.40.10">
    <property type="entry name" value="Zinc/RING finger domain, C3HC4 (zinc finger)"/>
    <property type="match status" value="4"/>
</dbReference>
<dbReference type="PROSITE" id="PS51805">
    <property type="entry name" value="EPHD"/>
    <property type="match status" value="1"/>
</dbReference>
<dbReference type="EMBL" id="HBIS01001961">
    <property type="protein sequence ID" value="CAE0607926.1"/>
    <property type="molecule type" value="Transcribed_RNA"/>
</dbReference>
<dbReference type="InterPro" id="IPR019786">
    <property type="entry name" value="Zinc_finger_PHD-type_CS"/>
</dbReference>
<dbReference type="GO" id="GO:0008168">
    <property type="term" value="F:methyltransferase activity"/>
    <property type="evidence" value="ECO:0007669"/>
    <property type="project" value="UniProtKB-KW"/>
</dbReference>
<dbReference type="SMART" id="SM00508">
    <property type="entry name" value="PostSET"/>
    <property type="match status" value="1"/>
</dbReference>
<feature type="compositionally biased region" description="Basic and acidic residues" evidence="11">
    <location>
        <begin position="725"/>
        <end position="745"/>
    </location>
</feature>
<dbReference type="InterPro" id="IPR013083">
    <property type="entry name" value="Znf_RING/FYVE/PHD"/>
</dbReference>
<keyword evidence="5 9" id="KW-0863">Zinc-finger</keyword>
<dbReference type="Gene3D" id="2.30.30.140">
    <property type="match status" value="2"/>
</dbReference>
<dbReference type="InterPro" id="IPR001214">
    <property type="entry name" value="SET_dom"/>
</dbReference>
<feature type="compositionally biased region" description="Basic and acidic residues" evidence="11">
    <location>
        <begin position="919"/>
        <end position="930"/>
    </location>
</feature>
<dbReference type="PROSITE" id="PS01359">
    <property type="entry name" value="ZF_PHD_1"/>
    <property type="match status" value="2"/>
</dbReference>
<dbReference type="InterPro" id="IPR001965">
    <property type="entry name" value="Znf_PHD"/>
</dbReference>
<feature type="region of interest" description="Disordered" evidence="11">
    <location>
        <begin position="658"/>
        <end position="747"/>
    </location>
</feature>
<feature type="domain" description="PHD-type" evidence="12">
    <location>
        <begin position="1048"/>
        <end position="1100"/>
    </location>
</feature>
<evidence type="ECO:0008006" key="17">
    <source>
        <dbReference type="Google" id="ProtNLM"/>
    </source>
</evidence>
<evidence type="ECO:0000256" key="5">
    <source>
        <dbReference type="ARBA" id="ARBA00022771"/>
    </source>
</evidence>
<feature type="compositionally biased region" description="Low complexity" evidence="11">
    <location>
        <begin position="714"/>
        <end position="724"/>
    </location>
</feature>
<evidence type="ECO:0000256" key="8">
    <source>
        <dbReference type="ARBA" id="ARBA00023242"/>
    </source>
</evidence>
<dbReference type="InterPro" id="IPR010919">
    <property type="entry name" value="SAND-like_dom_sf"/>
</dbReference>
<evidence type="ECO:0000256" key="3">
    <source>
        <dbReference type="ARBA" id="ARBA00022691"/>
    </source>
</evidence>
<evidence type="ECO:0000256" key="7">
    <source>
        <dbReference type="ARBA" id="ARBA00022853"/>
    </source>
</evidence>
<keyword evidence="6" id="KW-0862">Zinc</keyword>
<dbReference type="Pfam" id="PF13832">
    <property type="entry name" value="zf-HC5HC2H_2"/>
    <property type="match status" value="1"/>
</dbReference>
<evidence type="ECO:0000313" key="16">
    <source>
        <dbReference type="EMBL" id="CAE0607926.1"/>
    </source>
</evidence>
<feature type="region of interest" description="Disordered" evidence="11">
    <location>
        <begin position="1405"/>
        <end position="1437"/>
    </location>
</feature>
<evidence type="ECO:0000256" key="2">
    <source>
        <dbReference type="ARBA" id="ARBA00022679"/>
    </source>
</evidence>
<dbReference type="GO" id="GO:0006357">
    <property type="term" value="P:regulation of transcription by RNA polymerase II"/>
    <property type="evidence" value="ECO:0007669"/>
    <property type="project" value="TreeGrafter"/>
</dbReference>
<feature type="domain" description="PHD-type" evidence="12">
    <location>
        <begin position="590"/>
        <end position="649"/>
    </location>
</feature>
<dbReference type="GO" id="GO:0032259">
    <property type="term" value="P:methylation"/>
    <property type="evidence" value="ECO:0007669"/>
    <property type="project" value="UniProtKB-KW"/>
</dbReference>
<gene>
    <name evidence="16" type="ORF">PSAL00342_LOCUS1743</name>
</gene>
<evidence type="ECO:0000256" key="9">
    <source>
        <dbReference type="PROSITE-ProRule" id="PRU00146"/>
    </source>
</evidence>
<reference evidence="16" key="1">
    <citation type="submission" date="2021-01" db="EMBL/GenBank/DDBJ databases">
        <authorList>
            <person name="Corre E."/>
            <person name="Pelletier E."/>
            <person name="Niang G."/>
            <person name="Scheremetjew M."/>
            <person name="Finn R."/>
            <person name="Kale V."/>
            <person name="Holt S."/>
            <person name="Cochrane G."/>
            <person name="Meng A."/>
            <person name="Brown T."/>
            <person name="Cohen L."/>
        </authorList>
    </citation>
    <scope>NUCLEOTIDE SEQUENCE</scope>
    <source>
        <strain evidence="16">CCMP1897</strain>
    </source>
</reference>
<dbReference type="PROSITE" id="PS50868">
    <property type="entry name" value="POST_SET"/>
    <property type="match status" value="1"/>
</dbReference>
<evidence type="ECO:0000256" key="1">
    <source>
        <dbReference type="ARBA" id="ARBA00022603"/>
    </source>
</evidence>
<dbReference type="CDD" id="cd15489">
    <property type="entry name" value="PHD_SF"/>
    <property type="match status" value="1"/>
</dbReference>
<evidence type="ECO:0000256" key="6">
    <source>
        <dbReference type="ARBA" id="ARBA00022833"/>
    </source>
</evidence>
<dbReference type="GO" id="GO:0006325">
    <property type="term" value="P:chromatin organization"/>
    <property type="evidence" value="ECO:0007669"/>
    <property type="project" value="UniProtKB-KW"/>
</dbReference>
<feature type="compositionally biased region" description="Basic and acidic residues" evidence="11">
    <location>
        <begin position="25"/>
        <end position="60"/>
    </location>
</feature>
<dbReference type="SMART" id="SM00317">
    <property type="entry name" value="SET"/>
    <property type="match status" value="1"/>
</dbReference>
<dbReference type="Gene3D" id="2.170.270.10">
    <property type="entry name" value="SET domain"/>
    <property type="match status" value="1"/>
</dbReference>
<dbReference type="Pfam" id="PF00855">
    <property type="entry name" value="PWWP"/>
    <property type="match status" value="1"/>
</dbReference>
<keyword evidence="4" id="KW-0479">Metal-binding</keyword>
<dbReference type="SUPFAM" id="SSF63763">
    <property type="entry name" value="SAND domain-like"/>
    <property type="match status" value="3"/>
</dbReference>
<keyword evidence="1" id="KW-0489">Methyltransferase</keyword>
<dbReference type="InterPro" id="IPR046341">
    <property type="entry name" value="SET_dom_sf"/>
</dbReference>
<feature type="compositionally biased region" description="Basic residues" evidence="11">
    <location>
        <begin position="673"/>
        <end position="692"/>
    </location>
</feature>
<keyword evidence="10" id="KW-0175">Coiled coil</keyword>
<feature type="compositionally biased region" description="Basic and acidic residues" evidence="11">
    <location>
        <begin position="1424"/>
        <end position="1437"/>
    </location>
</feature>
<evidence type="ECO:0000256" key="10">
    <source>
        <dbReference type="SAM" id="Coils"/>
    </source>
</evidence>
<feature type="region of interest" description="Disordered" evidence="11">
    <location>
        <begin position="1"/>
        <end position="60"/>
    </location>
</feature>
<proteinExistence type="predicted"/>
<dbReference type="Pfam" id="PF13831">
    <property type="entry name" value="PHD_2"/>
    <property type="match status" value="1"/>
</dbReference>
<dbReference type="SUPFAM" id="SSF63748">
    <property type="entry name" value="Tudor/PWWP/MBT"/>
    <property type="match status" value="1"/>
</dbReference>
<feature type="region of interest" description="Disordered" evidence="11">
    <location>
        <begin position="545"/>
        <end position="583"/>
    </location>
</feature>
<dbReference type="PANTHER" id="PTHR13793">
    <property type="entry name" value="PHD FINGER PROTEINS"/>
    <property type="match status" value="1"/>
</dbReference>
<dbReference type="InterPro" id="IPR019787">
    <property type="entry name" value="Znf_PHD-finger"/>
</dbReference>
<keyword evidence="7" id="KW-0156">Chromatin regulator</keyword>
<feature type="domain" description="Post-SET" evidence="14">
    <location>
        <begin position="2252"/>
        <end position="2268"/>
    </location>
</feature>
<evidence type="ECO:0000259" key="15">
    <source>
        <dbReference type="PROSITE" id="PS51805"/>
    </source>
</evidence>
<dbReference type="PROSITE" id="PS50016">
    <property type="entry name" value="ZF_PHD_2"/>
    <property type="match status" value="3"/>
</dbReference>
<dbReference type="PROSITE" id="PS50280">
    <property type="entry name" value="SET"/>
    <property type="match status" value="1"/>
</dbReference>
<feature type="domain" description="PHD-type" evidence="15">
    <location>
        <begin position="1199"/>
        <end position="1316"/>
    </location>
</feature>
<dbReference type="PANTHER" id="PTHR13793:SF107">
    <property type="entry name" value="BROMODOMAIN-CONTAINING PROTEIN HOMOLOG"/>
    <property type="match status" value="1"/>
</dbReference>
<feature type="compositionally biased region" description="Basic residues" evidence="11">
    <location>
        <begin position="553"/>
        <end position="564"/>
    </location>
</feature>
<keyword evidence="3" id="KW-0949">S-adenosyl-L-methionine</keyword>
<accession>A0A7S3UA97</accession>
<feature type="domain" description="SET" evidence="13">
    <location>
        <begin position="2128"/>
        <end position="2244"/>
    </location>
</feature>
<evidence type="ECO:0000256" key="11">
    <source>
        <dbReference type="SAM" id="MobiDB-lite"/>
    </source>
</evidence>
<dbReference type="SMART" id="SM00249">
    <property type="entry name" value="PHD"/>
    <property type="match status" value="5"/>
</dbReference>
<feature type="coiled-coil region" evidence="10">
    <location>
        <begin position="816"/>
        <end position="843"/>
    </location>
</feature>
<dbReference type="GO" id="GO:0008270">
    <property type="term" value="F:zinc ion binding"/>
    <property type="evidence" value="ECO:0007669"/>
    <property type="project" value="UniProtKB-KW"/>
</dbReference>
<evidence type="ECO:0000256" key="4">
    <source>
        <dbReference type="ARBA" id="ARBA00022723"/>
    </source>
</evidence>
<keyword evidence="8" id="KW-0539">Nucleus</keyword>
<protein>
    <recommendedName>
        <fullName evidence="17">Histone-lysine N-methyltransferase</fullName>
    </recommendedName>
</protein>